<dbReference type="AlphaFoldDB" id="A0AA36BRP1"/>
<organism evidence="2 3">
    <name type="scientific">Octopus vulgaris</name>
    <name type="common">Common octopus</name>
    <dbReference type="NCBI Taxonomy" id="6645"/>
    <lineage>
        <taxon>Eukaryota</taxon>
        <taxon>Metazoa</taxon>
        <taxon>Spiralia</taxon>
        <taxon>Lophotrochozoa</taxon>
        <taxon>Mollusca</taxon>
        <taxon>Cephalopoda</taxon>
        <taxon>Coleoidea</taxon>
        <taxon>Octopodiformes</taxon>
        <taxon>Octopoda</taxon>
        <taxon>Incirrata</taxon>
        <taxon>Octopodidae</taxon>
        <taxon>Octopus</taxon>
    </lineage>
</organism>
<feature type="compositionally biased region" description="Basic and acidic residues" evidence="1">
    <location>
        <begin position="23"/>
        <end position="48"/>
    </location>
</feature>
<protein>
    <submittedName>
        <fullName evidence="2">Uncharacterized protein</fullName>
    </submittedName>
</protein>
<reference evidence="2" key="1">
    <citation type="submission" date="2023-08" db="EMBL/GenBank/DDBJ databases">
        <authorList>
            <person name="Alioto T."/>
            <person name="Alioto T."/>
            <person name="Gomez Garrido J."/>
        </authorList>
    </citation>
    <scope>NUCLEOTIDE SEQUENCE</scope>
</reference>
<name>A0AA36BRP1_OCTVU</name>
<evidence type="ECO:0000313" key="3">
    <source>
        <dbReference type="Proteomes" id="UP001162480"/>
    </source>
</evidence>
<sequence length="619" mass="69606">MASIVRITELKQKPLQVILSGQKQDETIATEKEKERAKEKEKEKKEGPVRAASCNTSKTDPHVRAVNPHQDHTCLQSQVGQVESCENKEKCIRGPHRPQINSADTPRRMIFYTPFSNNHERQLKKTISEPFICTKPKSEEDSAKTKSCVEFLPKLEKNFGNSSIQTRASSSQSFLENDPARSHNVKPQPQPENFFGLSTKQLSVGTLLSKQPDNTPSHRRTSSSPPISAKSKISNKPSTKPMKALPNSSLPLKIFDGPLPDGSLPIKVPHKALPDSSLPIKVPHKALPDSSLPIKVPHKAALLDGSLPTKVPHKGLTAYSLPNLMGEPTISRNPDQSITEKQSKRTTRPLHSSSGQGSSTDATNLAKSSKTQVLRQSLLEQLSQYQDEIDYTRWISEQHLERIHRSLDHKPSRLVIISSKISQKQFLIDALLPNTFDLIYDYDNFSTTDLIDAIQRKLDGKKVECLLMMCKGGPGYIYLLKNHVVTPQKLKTSDCQALIWFWKSLEQVISKLEEESAAIHILVPKLTDIQQGCTLEHNLQQVLEPFRIHVEAISFSNSQGLKILSMYFNINSLLPWLGHQQQEQQQYVEEGEEEEDIYGEDQSLQDFLDPDCDLKHSVL</sequence>
<evidence type="ECO:0000313" key="2">
    <source>
        <dbReference type="EMBL" id="CAI9738482.1"/>
    </source>
</evidence>
<feature type="compositionally biased region" description="Low complexity" evidence="1">
    <location>
        <begin position="162"/>
        <end position="173"/>
    </location>
</feature>
<dbReference type="PANTHER" id="PTHR32061">
    <property type="entry name" value="NMDA RECEPTOR SYNAPTONUCLEAR SIGNALING AND NEURONAL MIGRATION FACTOR"/>
    <property type="match status" value="1"/>
</dbReference>
<proteinExistence type="predicted"/>
<feature type="region of interest" description="Disordered" evidence="1">
    <location>
        <begin position="162"/>
        <end position="196"/>
    </location>
</feature>
<feature type="compositionally biased region" description="Polar residues" evidence="1">
    <location>
        <begin position="349"/>
        <end position="367"/>
    </location>
</feature>
<dbReference type="GO" id="GO:2001222">
    <property type="term" value="P:regulation of neuron migration"/>
    <property type="evidence" value="ECO:0007669"/>
    <property type="project" value="InterPro"/>
</dbReference>
<dbReference type="EMBL" id="OX597834">
    <property type="protein sequence ID" value="CAI9738482.1"/>
    <property type="molecule type" value="Genomic_DNA"/>
</dbReference>
<feature type="region of interest" description="Disordered" evidence="1">
    <location>
        <begin position="208"/>
        <end position="247"/>
    </location>
</feature>
<dbReference type="Proteomes" id="UP001162480">
    <property type="component" value="Chromosome 21"/>
</dbReference>
<keyword evidence="3" id="KW-1185">Reference proteome</keyword>
<dbReference type="GO" id="GO:0048168">
    <property type="term" value="P:regulation of neuronal synaptic plasticity"/>
    <property type="evidence" value="ECO:0007669"/>
    <property type="project" value="InterPro"/>
</dbReference>
<feature type="compositionally biased region" description="Low complexity" evidence="1">
    <location>
        <begin position="222"/>
        <end position="238"/>
    </location>
</feature>
<feature type="compositionally biased region" description="Polar residues" evidence="1">
    <location>
        <begin position="330"/>
        <end position="340"/>
    </location>
</feature>
<gene>
    <name evidence="2" type="ORF">OCTVUL_1B027758</name>
</gene>
<dbReference type="InterPro" id="IPR033374">
    <property type="entry name" value="NSMF"/>
</dbReference>
<evidence type="ECO:0000256" key="1">
    <source>
        <dbReference type="SAM" id="MobiDB-lite"/>
    </source>
</evidence>
<accession>A0AA36BRP1</accession>
<feature type="region of interest" description="Disordered" evidence="1">
    <location>
        <begin position="318"/>
        <end position="367"/>
    </location>
</feature>
<feature type="region of interest" description="Disordered" evidence="1">
    <location>
        <begin position="20"/>
        <end position="62"/>
    </location>
</feature>